<dbReference type="SMART" id="SM00249">
    <property type="entry name" value="PHD"/>
    <property type="match status" value="1"/>
</dbReference>
<keyword evidence="3" id="KW-0862">Zinc</keyword>
<gene>
    <name evidence="5" type="ORF">KQX54_010396</name>
</gene>
<reference evidence="5 6" key="1">
    <citation type="journal article" date="2021" name="J. Hered.">
        <title>A chromosome-level genome assembly of the parasitoid wasp, Cotesia glomerata (Hymenoptera: Braconidae).</title>
        <authorList>
            <person name="Pinto B.J."/>
            <person name="Weis J.J."/>
            <person name="Gamble T."/>
            <person name="Ode P.J."/>
            <person name="Paul R."/>
            <person name="Zaspel J.M."/>
        </authorList>
    </citation>
    <scope>NUCLEOTIDE SEQUENCE [LARGE SCALE GENOMIC DNA]</scope>
    <source>
        <strain evidence="5">CgM1</strain>
    </source>
</reference>
<sequence>MDSNEPIFQINELFDSFDAVKKKMELYTQTNKYKFTTANSKTFKNLPSNYNSKLIYDEKYYKCSVNPKKETLTAFEKANPGINVIQCPATIVLRTTSDKMHLKVTQLMLNHDHDSSDNQPRLKKYQAMVKNQDLDSIIQHEDEIGIINDIQLSRHSTEIDSVHHRQLEPTNLDFHIQPSTSLSAIKLVYHQQLEPTNQDLSQIRFAASSSLKQTTDGLTENIEKITDALVDIDDDFDTLLSKLKINISSTANKEERKNKVLRNNKMLASFDTGVDVFETQTINSTSSQSKIGSLSIHTSRARGRAKGRKNRAITLAAGKGNTALTFEQLREGQKKIFILKLIFADKKIVDRVLINHMKIKKVDLNHLKIESIPDALASETIELEIIQDYFDKDAFHNLNVLIIKKRKSKYWTCTVCKGELGTSASVECGKYLFWCHWICVGITEDPEYDWFCPNCRV</sequence>
<dbReference type="InterPro" id="IPR011011">
    <property type="entry name" value="Znf_FYVE_PHD"/>
</dbReference>
<dbReference type="SUPFAM" id="SSF57903">
    <property type="entry name" value="FYVE/PHD zinc finger"/>
    <property type="match status" value="1"/>
</dbReference>
<dbReference type="Proteomes" id="UP000826195">
    <property type="component" value="Unassembled WGS sequence"/>
</dbReference>
<evidence type="ECO:0000313" key="6">
    <source>
        <dbReference type="Proteomes" id="UP000826195"/>
    </source>
</evidence>
<dbReference type="GO" id="GO:0008270">
    <property type="term" value="F:zinc ion binding"/>
    <property type="evidence" value="ECO:0007669"/>
    <property type="project" value="UniProtKB-KW"/>
</dbReference>
<accession>A0AAV7HZE5</accession>
<dbReference type="InterPro" id="IPR048325">
    <property type="entry name" value="ZSWIM3_N"/>
</dbReference>
<comment type="caution">
    <text evidence="5">The sequence shown here is derived from an EMBL/GenBank/DDBJ whole genome shotgun (WGS) entry which is preliminary data.</text>
</comment>
<evidence type="ECO:0000256" key="1">
    <source>
        <dbReference type="ARBA" id="ARBA00022723"/>
    </source>
</evidence>
<dbReference type="EMBL" id="JAHXZJ010002609">
    <property type="protein sequence ID" value="KAH0539962.1"/>
    <property type="molecule type" value="Genomic_DNA"/>
</dbReference>
<keyword evidence="1" id="KW-0479">Metal-binding</keyword>
<evidence type="ECO:0000259" key="4">
    <source>
        <dbReference type="SMART" id="SM00249"/>
    </source>
</evidence>
<dbReference type="Pfam" id="PF21599">
    <property type="entry name" value="ZSWIM3_N"/>
    <property type="match status" value="1"/>
</dbReference>
<proteinExistence type="predicted"/>
<keyword evidence="2" id="KW-0863">Zinc-finger</keyword>
<name>A0AAV7HZE5_COTGL</name>
<evidence type="ECO:0000256" key="3">
    <source>
        <dbReference type="ARBA" id="ARBA00022833"/>
    </source>
</evidence>
<dbReference type="AlphaFoldDB" id="A0AAV7HZE5"/>
<dbReference type="Gene3D" id="3.30.40.10">
    <property type="entry name" value="Zinc/RING finger domain, C3HC4 (zinc finger)"/>
    <property type="match status" value="1"/>
</dbReference>
<protein>
    <recommendedName>
        <fullName evidence="4">Zinc finger PHD-type domain-containing protein</fullName>
    </recommendedName>
</protein>
<dbReference type="InterPro" id="IPR013083">
    <property type="entry name" value="Znf_RING/FYVE/PHD"/>
</dbReference>
<evidence type="ECO:0000313" key="5">
    <source>
        <dbReference type="EMBL" id="KAH0539962.1"/>
    </source>
</evidence>
<evidence type="ECO:0000256" key="2">
    <source>
        <dbReference type="ARBA" id="ARBA00022771"/>
    </source>
</evidence>
<organism evidence="5 6">
    <name type="scientific">Cotesia glomerata</name>
    <name type="common">Lepidopteran parasitic wasp</name>
    <name type="synonym">Apanteles glomeratus</name>
    <dbReference type="NCBI Taxonomy" id="32391"/>
    <lineage>
        <taxon>Eukaryota</taxon>
        <taxon>Metazoa</taxon>
        <taxon>Ecdysozoa</taxon>
        <taxon>Arthropoda</taxon>
        <taxon>Hexapoda</taxon>
        <taxon>Insecta</taxon>
        <taxon>Pterygota</taxon>
        <taxon>Neoptera</taxon>
        <taxon>Endopterygota</taxon>
        <taxon>Hymenoptera</taxon>
        <taxon>Apocrita</taxon>
        <taxon>Ichneumonoidea</taxon>
        <taxon>Braconidae</taxon>
        <taxon>Microgastrinae</taxon>
        <taxon>Cotesia</taxon>
    </lineage>
</organism>
<keyword evidence="6" id="KW-1185">Reference proteome</keyword>
<feature type="domain" description="Zinc finger PHD-type" evidence="4">
    <location>
        <begin position="412"/>
        <end position="456"/>
    </location>
</feature>
<dbReference type="InterPro" id="IPR001965">
    <property type="entry name" value="Znf_PHD"/>
</dbReference>